<dbReference type="SUPFAM" id="SSF53756">
    <property type="entry name" value="UDP-Glycosyltransferase/glycogen phosphorylase"/>
    <property type="match status" value="1"/>
</dbReference>
<protein>
    <submittedName>
        <fullName evidence="1">Glycosyltransferase</fullName>
    </submittedName>
</protein>
<gene>
    <name evidence="1" type="ORF">GPA25_21125</name>
</gene>
<accession>A0ABX1QJC5</accession>
<organism evidence="1 2">
    <name type="scientific">Aromatoleum diolicum</name>
    <dbReference type="NCBI Taxonomy" id="75796"/>
    <lineage>
        <taxon>Bacteria</taxon>
        <taxon>Pseudomonadati</taxon>
        <taxon>Pseudomonadota</taxon>
        <taxon>Betaproteobacteria</taxon>
        <taxon>Rhodocyclales</taxon>
        <taxon>Rhodocyclaceae</taxon>
        <taxon>Aromatoleum</taxon>
    </lineage>
</organism>
<dbReference type="Proteomes" id="UP000648984">
    <property type="component" value="Unassembled WGS sequence"/>
</dbReference>
<evidence type="ECO:0000313" key="2">
    <source>
        <dbReference type="Proteomes" id="UP000648984"/>
    </source>
</evidence>
<comment type="caution">
    <text evidence="1">The sequence shown here is derived from an EMBL/GenBank/DDBJ whole genome shotgun (WGS) entry which is preliminary data.</text>
</comment>
<sequence>MVSTSYPSDLSDWRGLFIRHLSDALARRDDLGVRLWAPPGETHSKIRAAATPDESDWLAELMRKGGIAHLLRSSGPNGLLHAARLLRFLRSTYQRNRDIDVHHINWLQNALPLPADTTPALITVLGTDMQLLRLPFMRTLLRRSLRRRRVAVCPNAEWMVPELTRAFGDLATIRFVPFGIDPGWFALERSFQNEPRPKWLAVTRLTRAKLGPLFEWCAPLFHDQRRELHLFGPMQEQVDVPQWVHYHGPASPAQLMNDWFPQAHGLITLSQHAEGRPQVMLEAMAAGLPIIASRLPAHENIVFHDETGWLCDKDQDVGAAFARFETPEPNLRAGHAARTWAAREIGTWDDCAARYTAIYRQLLEGRCK</sequence>
<dbReference type="PANTHER" id="PTHR12526:SF636">
    <property type="entry name" value="BLL3647 PROTEIN"/>
    <property type="match status" value="1"/>
</dbReference>
<evidence type="ECO:0000313" key="1">
    <source>
        <dbReference type="EMBL" id="NMG77261.1"/>
    </source>
</evidence>
<reference evidence="1 2" key="1">
    <citation type="submission" date="2019-12" db="EMBL/GenBank/DDBJ databases">
        <title>Comparative genomics gives insights into the taxonomy of the Azoarcus-Aromatoleum group and reveals separate origins of nif in the plant-associated Azoarcus and non-plant-associated Aromatoleum sub-groups.</title>
        <authorList>
            <person name="Lafos M."/>
            <person name="Maluk M."/>
            <person name="Batista M."/>
            <person name="Junghare M."/>
            <person name="Carmona M."/>
            <person name="Faoro H."/>
            <person name="Cruz L.M."/>
            <person name="Battistoni F."/>
            <person name="De Souza E."/>
            <person name="Pedrosa F."/>
            <person name="Chen W.-M."/>
            <person name="Poole P.S."/>
            <person name="Dixon R.A."/>
            <person name="James E.K."/>
        </authorList>
    </citation>
    <scope>NUCLEOTIDE SEQUENCE [LARGE SCALE GENOMIC DNA]</scope>
    <source>
        <strain evidence="1 2">22Lin</strain>
    </source>
</reference>
<proteinExistence type="predicted"/>
<dbReference type="CDD" id="cd03801">
    <property type="entry name" value="GT4_PimA-like"/>
    <property type="match status" value="1"/>
</dbReference>
<dbReference type="Pfam" id="PF13692">
    <property type="entry name" value="Glyco_trans_1_4"/>
    <property type="match status" value="1"/>
</dbReference>
<dbReference type="EMBL" id="WTVQ01000056">
    <property type="protein sequence ID" value="NMG77261.1"/>
    <property type="molecule type" value="Genomic_DNA"/>
</dbReference>
<name>A0ABX1QJC5_9RHOO</name>
<dbReference type="Gene3D" id="3.40.50.2000">
    <property type="entry name" value="Glycogen Phosphorylase B"/>
    <property type="match status" value="2"/>
</dbReference>
<dbReference type="PANTHER" id="PTHR12526">
    <property type="entry name" value="GLYCOSYLTRANSFERASE"/>
    <property type="match status" value="1"/>
</dbReference>
<keyword evidence="2" id="KW-1185">Reference proteome</keyword>